<organism evidence="2 3">
    <name type="scientific">Lactuca sativa</name>
    <name type="common">Garden lettuce</name>
    <dbReference type="NCBI Taxonomy" id="4236"/>
    <lineage>
        <taxon>Eukaryota</taxon>
        <taxon>Viridiplantae</taxon>
        <taxon>Streptophyta</taxon>
        <taxon>Embryophyta</taxon>
        <taxon>Tracheophyta</taxon>
        <taxon>Spermatophyta</taxon>
        <taxon>Magnoliopsida</taxon>
        <taxon>eudicotyledons</taxon>
        <taxon>Gunneridae</taxon>
        <taxon>Pentapetalae</taxon>
        <taxon>asterids</taxon>
        <taxon>campanulids</taxon>
        <taxon>Asterales</taxon>
        <taxon>Asteraceae</taxon>
        <taxon>Cichorioideae</taxon>
        <taxon>Cichorieae</taxon>
        <taxon>Lactucinae</taxon>
        <taxon>Lactuca</taxon>
    </lineage>
</organism>
<comment type="caution">
    <text evidence="2">The sequence shown here is derived from an EMBL/GenBank/DDBJ whole genome shotgun (WGS) entry which is preliminary data.</text>
</comment>
<keyword evidence="1" id="KW-0175">Coiled coil</keyword>
<dbReference type="InterPro" id="IPR027512">
    <property type="entry name" value="EIF3A"/>
</dbReference>
<dbReference type="AlphaFoldDB" id="A0A9R1XA63"/>
<dbReference type="PANTHER" id="PTHR14005">
    <property type="entry name" value="EUKARYOTIC TRANSLATION INITIATION FACTOR 3, THETA SUBUNIT"/>
    <property type="match status" value="1"/>
</dbReference>
<evidence type="ECO:0000313" key="3">
    <source>
        <dbReference type="Proteomes" id="UP000235145"/>
    </source>
</evidence>
<name>A0A9R1XA63_LACSA</name>
<keyword evidence="3" id="KW-1185">Reference proteome</keyword>
<protein>
    <submittedName>
        <fullName evidence="2">Uncharacterized protein</fullName>
    </submittedName>
</protein>
<evidence type="ECO:0000313" key="2">
    <source>
        <dbReference type="EMBL" id="KAJ0203074.1"/>
    </source>
</evidence>
<dbReference type="PANTHER" id="PTHR14005:SF0">
    <property type="entry name" value="EUKARYOTIC TRANSLATION INITIATION FACTOR 3 SUBUNIT A"/>
    <property type="match status" value="1"/>
</dbReference>
<dbReference type="EMBL" id="NBSK02000005">
    <property type="protein sequence ID" value="KAJ0203074.1"/>
    <property type="molecule type" value="Genomic_DNA"/>
</dbReference>
<gene>
    <name evidence="2" type="ORF">LSAT_V11C500267100</name>
</gene>
<reference evidence="2 3" key="1">
    <citation type="journal article" date="2017" name="Nat. Commun.">
        <title>Genome assembly with in vitro proximity ligation data and whole-genome triplication in lettuce.</title>
        <authorList>
            <person name="Reyes-Chin-Wo S."/>
            <person name="Wang Z."/>
            <person name="Yang X."/>
            <person name="Kozik A."/>
            <person name="Arikit S."/>
            <person name="Song C."/>
            <person name="Xia L."/>
            <person name="Froenicke L."/>
            <person name="Lavelle D.O."/>
            <person name="Truco M.J."/>
            <person name="Xia R."/>
            <person name="Zhu S."/>
            <person name="Xu C."/>
            <person name="Xu H."/>
            <person name="Xu X."/>
            <person name="Cox K."/>
            <person name="Korf I."/>
            <person name="Meyers B.C."/>
            <person name="Michelmore R.W."/>
        </authorList>
    </citation>
    <scope>NUCLEOTIDE SEQUENCE [LARGE SCALE GENOMIC DNA]</scope>
    <source>
        <strain evidence="3">cv. Salinas</strain>
        <tissue evidence="2">Seedlings</tissue>
    </source>
</reference>
<proteinExistence type="predicted"/>
<accession>A0A9R1XA63</accession>
<dbReference type="Proteomes" id="UP000235145">
    <property type="component" value="Unassembled WGS sequence"/>
</dbReference>
<dbReference type="GO" id="GO:0005852">
    <property type="term" value="C:eukaryotic translation initiation factor 3 complex"/>
    <property type="evidence" value="ECO:0007669"/>
    <property type="project" value="InterPro"/>
</dbReference>
<sequence>MAEETKRIKLQKKTEEVEQKRLATEFNERKHQHILREIEEREREEAQELFNDVGKRIKKKGKKPIIEGVTEQSLMELVMQEQVRERQEMEKRIQKLIKTMDHFERAKREEAAPLIEAESVMKEKYRLSRVMEHKTEKERLNLAAHKCEEEEARKREEVKGARKRRLNGGLSCIGLVKLIGRNSGFTFIAMHATLASPEKRIKENEHMVIVVAAAAGQEFVAESLRATNKKDAYENKLLDDISL</sequence>
<feature type="coiled-coil region" evidence="1">
    <location>
        <begin position="79"/>
        <end position="106"/>
    </location>
</feature>
<feature type="coiled-coil region" evidence="1">
    <location>
        <begin position="130"/>
        <end position="164"/>
    </location>
</feature>
<evidence type="ECO:0000256" key="1">
    <source>
        <dbReference type="SAM" id="Coils"/>
    </source>
</evidence>